<dbReference type="EMBL" id="LGAV01000001">
    <property type="protein sequence ID" value="KOS16552.1"/>
    <property type="molecule type" value="Genomic_DNA"/>
</dbReference>
<keyword evidence="5" id="KW-0234">DNA repair</keyword>
<dbReference type="Gene3D" id="1.10.720.30">
    <property type="entry name" value="SAP domain"/>
    <property type="match status" value="1"/>
</dbReference>
<dbReference type="STRING" id="77020.A0A0M9VRF9"/>
<evidence type="ECO:0000256" key="8">
    <source>
        <dbReference type="SAM" id="MobiDB-lite"/>
    </source>
</evidence>
<evidence type="ECO:0000256" key="4">
    <source>
        <dbReference type="ARBA" id="ARBA00023172"/>
    </source>
</evidence>
<dbReference type="InterPro" id="IPR003034">
    <property type="entry name" value="SAP_dom"/>
</dbReference>
<evidence type="ECO:0000256" key="6">
    <source>
        <dbReference type="ARBA" id="ARBA00023242"/>
    </source>
</evidence>
<evidence type="ECO:0000256" key="5">
    <source>
        <dbReference type="ARBA" id="ARBA00023204"/>
    </source>
</evidence>
<dbReference type="GO" id="GO:0033557">
    <property type="term" value="C:Slx1-Slx4 complex"/>
    <property type="evidence" value="ECO:0007669"/>
    <property type="project" value="InterPro"/>
</dbReference>
<dbReference type="GO" id="GO:0006260">
    <property type="term" value="P:DNA replication"/>
    <property type="evidence" value="ECO:0007669"/>
    <property type="project" value="InterPro"/>
</dbReference>
<dbReference type="InterPro" id="IPR018574">
    <property type="entry name" value="Structure-sp_endonuc_su_Slx4"/>
</dbReference>
<keyword evidence="6" id="KW-0539">Nucleus</keyword>
<evidence type="ECO:0000256" key="1">
    <source>
        <dbReference type="ARBA" id="ARBA00004123"/>
    </source>
</evidence>
<dbReference type="SMART" id="SM00513">
    <property type="entry name" value="SAP"/>
    <property type="match status" value="1"/>
</dbReference>
<dbReference type="InterPro" id="IPR036361">
    <property type="entry name" value="SAP_dom_sf"/>
</dbReference>
<name>A0A0M9VRF9_9BASI</name>
<evidence type="ECO:0000313" key="11">
    <source>
        <dbReference type="Proteomes" id="UP000037751"/>
    </source>
</evidence>
<dbReference type="Proteomes" id="UP000037751">
    <property type="component" value="Unassembled WGS sequence"/>
</dbReference>
<evidence type="ECO:0000259" key="9">
    <source>
        <dbReference type="SMART" id="SM00513"/>
    </source>
</evidence>
<dbReference type="GeneID" id="28729360"/>
<organism evidence="10 11">
    <name type="scientific">Malassezia pachydermatis</name>
    <dbReference type="NCBI Taxonomy" id="77020"/>
    <lineage>
        <taxon>Eukaryota</taxon>
        <taxon>Fungi</taxon>
        <taxon>Dikarya</taxon>
        <taxon>Basidiomycota</taxon>
        <taxon>Ustilaginomycotina</taxon>
        <taxon>Malasseziomycetes</taxon>
        <taxon>Malasseziales</taxon>
        <taxon>Malasseziaceae</taxon>
        <taxon>Malassezia</taxon>
    </lineage>
</organism>
<keyword evidence="11" id="KW-1185">Reference proteome</keyword>
<reference evidence="10 11" key="1">
    <citation type="submission" date="2015-07" db="EMBL/GenBank/DDBJ databases">
        <title>Draft Genome Sequence of Malassezia furfur CBS1878 and Malassezia pachydermatis CBS1879.</title>
        <authorList>
            <person name="Triana S."/>
            <person name="Ohm R."/>
            <person name="Gonzalez A."/>
            <person name="DeCock H."/>
            <person name="Restrepo S."/>
            <person name="Celis A."/>
        </authorList>
    </citation>
    <scope>NUCLEOTIDE SEQUENCE [LARGE SCALE GENOMIC DNA]</scope>
    <source>
        <strain evidence="10 11">CBS 1879</strain>
    </source>
</reference>
<comment type="caution">
    <text evidence="10">The sequence shown here is derived from an EMBL/GenBank/DDBJ whole genome shotgun (WGS) entry which is preliminary data.</text>
</comment>
<feature type="domain" description="SAP" evidence="9">
    <location>
        <begin position="24"/>
        <end position="58"/>
    </location>
</feature>
<dbReference type="AlphaFoldDB" id="A0A0M9VRF9"/>
<proteinExistence type="inferred from homology"/>
<evidence type="ECO:0000256" key="7">
    <source>
        <dbReference type="ARBA" id="ARBA00029496"/>
    </source>
</evidence>
<sequence>MSSPSKRASHLLDLLPPISTPSPFSSWRVVSLKSECRRLGLVTSRNKQGLIALLDQYYATHPELSIPLEEPRTSSEPAVLVISDTDSTTTHSSDFEIIESKSSPRKKTDCTTSLLEKQIRSIHLDSDVSEHHEDENNTSTSSVQNDSADDTDDGSFSTVEETVDLYGPQRNDMDEPLCTAIFSDTELYQRILRMEPISLDEFMSVAQRSGTLTGSMTRNRARLRTWLDTQGICFYEADL</sequence>
<comment type="subcellular location">
    <subcellularLocation>
        <location evidence="1">Nucleus</location>
    </subcellularLocation>
</comment>
<accession>A0A0M9VRF9</accession>
<dbReference type="GO" id="GO:0006281">
    <property type="term" value="P:DNA repair"/>
    <property type="evidence" value="ECO:0007669"/>
    <property type="project" value="UniProtKB-KW"/>
</dbReference>
<protein>
    <recommendedName>
        <fullName evidence="7">Structure-specific endonuclease subunit SLX4</fullName>
    </recommendedName>
</protein>
<evidence type="ECO:0000256" key="3">
    <source>
        <dbReference type="ARBA" id="ARBA00022763"/>
    </source>
</evidence>
<dbReference type="OrthoDB" id="5576441at2759"/>
<feature type="region of interest" description="Disordered" evidence="8">
    <location>
        <begin position="91"/>
        <end position="111"/>
    </location>
</feature>
<dbReference type="Pfam" id="PF09494">
    <property type="entry name" value="Slx4"/>
    <property type="match status" value="1"/>
</dbReference>
<comment type="similarity">
    <text evidence="2">Belongs to the SLX4 family.</text>
</comment>
<gene>
    <name evidence="10" type="ORF">Malapachy_3003</name>
</gene>
<dbReference type="GO" id="GO:0006310">
    <property type="term" value="P:DNA recombination"/>
    <property type="evidence" value="ECO:0007669"/>
    <property type="project" value="UniProtKB-KW"/>
</dbReference>
<dbReference type="VEuPathDB" id="FungiDB:Malapachy_3003"/>
<evidence type="ECO:0000256" key="2">
    <source>
        <dbReference type="ARBA" id="ARBA00006661"/>
    </source>
</evidence>
<keyword evidence="4" id="KW-0233">DNA recombination</keyword>
<feature type="region of interest" description="Disordered" evidence="8">
    <location>
        <begin position="125"/>
        <end position="157"/>
    </location>
</feature>
<feature type="compositionally biased region" description="Polar residues" evidence="8">
    <location>
        <begin position="137"/>
        <end position="146"/>
    </location>
</feature>
<feature type="compositionally biased region" description="Basic and acidic residues" evidence="8">
    <location>
        <begin position="125"/>
        <end position="135"/>
    </location>
</feature>
<keyword evidence="3" id="KW-0227">DNA damage</keyword>
<dbReference type="RefSeq" id="XP_017994184.1">
    <property type="nucleotide sequence ID" value="XM_018137484.1"/>
</dbReference>
<evidence type="ECO:0000313" key="10">
    <source>
        <dbReference type="EMBL" id="KOS16552.1"/>
    </source>
</evidence>